<sequence length="364" mass="40082">MAAGWDVSFSHTLPVAPRRRLIDSYTSDVYTSAIGPTDPSWSLCNPSWSLCNPSWSLCNPSWSLCNPSWSLCNPSPANPHLHVQGHDRALTVRTTTPTRCGPTGWASFDSMRSSFTWAFEQMKSGGVLGVEAMAAVPLKEDSGEEVLLALLFSPLSFAFACSFRSWPPSAERRQLAISKNWYGYSKLAVGLYPPPFSYSELPRSFASAAHRANLANADQAGRFVSNQSPRTNAGSTTVPANEDLRTGNTLGISSVEYQGHSIWRVMPQYVPYSDTAEVQWQGDVQRFPEGLTAAIQKENDGLRLINKGNTGRIFKMGNDYRAYYVPGESSVLLHYAAVDNSGFMHVSIHKIPENQIIKTGAFDR</sequence>
<feature type="region of interest" description="Disordered" evidence="1">
    <location>
        <begin position="222"/>
        <end position="245"/>
    </location>
</feature>
<gene>
    <name evidence="2" type="ORF">SPSC_01550</name>
</gene>
<dbReference type="AlphaFoldDB" id="A0A127Z9W3"/>
<protein>
    <submittedName>
        <fullName evidence="2">Uncharacterized protein</fullName>
    </submittedName>
</protein>
<accession>A0A127Z9W3</accession>
<reference evidence="2" key="1">
    <citation type="submission" date="2014-06" db="EMBL/GenBank/DDBJ databases">
        <authorList>
            <person name="Ju J."/>
            <person name="Zhang J."/>
        </authorList>
    </citation>
    <scope>NUCLEOTIDE SEQUENCE</scope>
    <source>
        <strain evidence="2">SscI8</strain>
    </source>
</reference>
<proteinExistence type="predicted"/>
<feature type="compositionally biased region" description="Polar residues" evidence="1">
    <location>
        <begin position="224"/>
        <end position="239"/>
    </location>
</feature>
<evidence type="ECO:0000313" key="2">
    <source>
        <dbReference type="EMBL" id="CDU22920.1"/>
    </source>
</evidence>
<name>A0A127Z9W3_9BASI</name>
<evidence type="ECO:0000256" key="1">
    <source>
        <dbReference type="SAM" id="MobiDB-lite"/>
    </source>
</evidence>
<dbReference type="EMBL" id="LK056662">
    <property type="protein sequence ID" value="CDU22920.1"/>
    <property type="molecule type" value="Genomic_DNA"/>
</dbReference>
<organism evidence="2">
    <name type="scientific">Sporisorium scitamineum</name>
    <dbReference type="NCBI Taxonomy" id="49012"/>
    <lineage>
        <taxon>Eukaryota</taxon>
        <taxon>Fungi</taxon>
        <taxon>Dikarya</taxon>
        <taxon>Basidiomycota</taxon>
        <taxon>Ustilaginomycotina</taxon>
        <taxon>Ustilaginomycetes</taxon>
        <taxon>Ustilaginales</taxon>
        <taxon>Ustilaginaceae</taxon>
        <taxon>Sporisorium</taxon>
    </lineage>
</organism>